<reference evidence="3" key="1">
    <citation type="submission" date="2023-03" db="EMBL/GenBank/DDBJ databases">
        <authorList>
            <person name="Steffen K."/>
            <person name="Cardenas P."/>
        </authorList>
    </citation>
    <scope>NUCLEOTIDE SEQUENCE</scope>
</reference>
<dbReference type="Proteomes" id="UP001174909">
    <property type="component" value="Unassembled WGS sequence"/>
</dbReference>
<feature type="transmembrane region" description="Helical" evidence="2">
    <location>
        <begin position="6"/>
        <end position="24"/>
    </location>
</feature>
<feature type="region of interest" description="Disordered" evidence="1">
    <location>
        <begin position="199"/>
        <end position="223"/>
    </location>
</feature>
<accession>A0AA35WSG3</accession>
<evidence type="ECO:0000313" key="4">
    <source>
        <dbReference type="Proteomes" id="UP001174909"/>
    </source>
</evidence>
<sequence>MIVTAVTILVIAALVFLIVILLVVRHKRSSPEKTSTVEKDAEDPSYKLTRVKSINNYASTPIYEDVSEIDPKVSREEHDYEFIRSVRHREPEKYEIPQSSPSSSQNGSEHENPEDLIYETPLDTSGPVEGNTSVVEIGYDAPLHTQTQLSCKNAVTGETGYDTSVDTQTVPSTKGGRGYDTPMDAQLIVVNRNTEVKDNETSVDVGPPQLDNSGVYEDVDFAS</sequence>
<dbReference type="EMBL" id="CASHTH010002096">
    <property type="protein sequence ID" value="CAI8024792.1"/>
    <property type="molecule type" value="Genomic_DNA"/>
</dbReference>
<keyword evidence="2" id="KW-1133">Transmembrane helix</keyword>
<evidence type="ECO:0000313" key="3">
    <source>
        <dbReference type="EMBL" id="CAI8024792.1"/>
    </source>
</evidence>
<organism evidence="3 4">
    <name type="scientific">Geodia barretti</name>
    <name type="common">Barrett's horny sponge</name>
    <dbReference type="NCBI Taxonomy" id="519541"/>
    <lineage>
        <taxon>Eukaryota</taxon>
        <taxon>Metazoa</taxon>
        <taxon>Porifera</taxon>
        <taxon>Demospongiae</taxon>
        <taxon>Heteroscleromorpha</taxon>
        <taxon>Tetractinellida</taxon>
        <taxon>Astrophorina</taxon>
        <taxon>Geodiidae</taxon>
        <taxon>Geodia</taxon>
    </lineage>
</organism>
<keyword evidence="2" id="KW-0812">Transmembrane</keyword>
<proteinExistence type="predicted"/>
<comment type="caution">
    <text evidence="3">The sequence shown here is derived from an EMBL/GenBank/DDBJ whole genome shotgun (WGS) entry which is preliminary data.</text>
</comment>
<dbReference type="AlphaFoldDB" id="A0AA35WSG3"/>
<evidence type="ECO:0000256" key="2">
    <source>
        <dbReference type="SAM" id="Phobius"/>
    </source>
</evidence>
<feature type="region of interest" description="Disordered" evidence="1">
    <location>
        <begin position="162"/>
        <end position="181"/>
    </location>
</feature>
<keyword evidence="4" id="KW-1185">Reference proteome</keyword>
<name>A0AA35WSG3_GEOBA</name>
<feature type="compositionally biased region" description="Polar residues" evidence="1">
    <location>
        <begin position="162"/>
        <end position="172"/>
    </location>
</feature>
<evidence type="ECO:0000256" key="1">
    <source>
        <dbReference type="SAM" id="MobiDB-lite"/>
    </source>
</evidence>
<feature type="compositionally biased region" description="Basic and acidic residues" evidence="1">
    <location>
        <begin position="82"/>
        <end position="95"/>
    </location>
</feature>
<gene>
    <name evidence="3" type="ORF">GBAR_LOCUS14369</name>
</gene>
<keyword evidence="2" id="KW-0472">Membrane</keyword>
<feature type="region of interest" description="Disordered" evidence="1">
    <location>
        <begin position="82"/>
        <end position="131"/>
    </location>
</feature>
<protein>
    <submittedName>
        <fullName evidence="3">Uncharacterized protein</fullName>
    </submittedName>
</protein>